<evidence type="ECO:0000313" key="2">
    <source>
        <dbReference type="Proteomes" id="UP000829364"/>
    </source>
</evidence>
<proteinExistence type="predicted"/>
<gene>
    <name evidence="1" type="ORF">JDV02_003923</name>
</gene>
<dbReference type="KEGG" id="ptkz:JDV02_003923"/>
<dbReference type="PANTHER" id="PTHR21310">
    <property type="entry name" value="AMINOGLYCOSIDE PHOSPHOTRANSFERASE-RELATED-RELATED"/>
    <property type="match status" value="1"/>
</dbReference>
<dbReference type="InterPro" id="IPR051678">
    <property type="entry name" value="AGP_Transferase"/>
</dbReference>
<dbReference type="AlphaFoldDB" id="A0A9Q8QE84"/>
<dbReference type="Gene3D" id="3.90.1200.10">
    <property type="match status" value="1"/>
</dbReference>
<dbReference type="InterPro" id="IPR011009">
    <property type="entry name" value="Kinase-like_dom_sf"/>
</dbReference>
<dbReference type="EMBL" id="CP086356">
    <property type="protein sequence ID" value="UNI17591.1"/>
    <property type="molecule type" value="Genomic_DNA"/>
</dbReference>
<sequence>MSDQLRVSDADAARLLASLPVSQPARARRSTEGSEHIVWFVNDDMVLRVPVVHDGDDDDDDDGLEALRREKALLDVLRAEAEAAHAPPQVRDAIPEILALGTSITTTATHQGSGGQRRWAYALCRRAAGVSVEEAPPGAVTAETERGLAALLAVLGRRPVRDAAERLGYPPADERRDRELTGTAAQAWRRLRDRNQLGALAGVDFEGYLAAADADMEPPAGMSLSGDTEGVEEEEEEEEVLSHADLKGEHIFIDAATGRLGGVIDWSDARAAAHPGTDVGGLAISLGAAAAARVGAGAGRNPAAVRRGLRVARCEAVERLDAVLNAGDDSPEGLVRRQLARALEGVGPLELDAAGVGRLGGGV</sequence>
<reference evidence="1" key="1">
    <citation type="submission" date="2021-11" db="EMBL/GenBank/DDBJ databases">
        <title>Purpureocillium_takamizusanense_genome.</title>
        <authorList>
            <person name="Nguyen N.-H."/>
        </authorList>
    </citation>
    <scope>NUCLEOTIDE SEQUENCE</scope>
    <source>
        <strain evidence="1">PT3</strain>
    </source>
</reference>
<protein>
    <recommendedName>
        <fullName evidence="3">Aminoglycoside phosphotransferase domain-containing protein</fullName>
    </recommendedName>
</protein>
<organism evidence="1 2">
    <name type="scientific">Purpureocillium takamizusanense</name>
    <dbReference type="NCBI Taxonomy" id="2060973"/>
    <lineage>
        <taxon>Eukaryota</taxon>
        <taxon>Fungi</taxon>
        <taxon>Dikarya</taxon>
        <taxon>Ascomycota</taxon>
        <taxon>Pezizomycotina</taxon>
        <taxon>Sordariomycetes</taxon>
        <taxon>Hypocreomycetidae</taxon>
        <taxon>Hypocreales</taxon>
        <taxon>Ophiocordycipitaceae</taxon>
        <taxon>Purpureocillium</taxon>
    </lineage>
</organism>
<dbReference type="GeneID" id="72065879"/>
<evidence type="ECO:0008006" key="3">
    <source>
        <dbReference type="Google" id="ProtNLM"/>
    </source>
</evidence>
<dbReference type="Gene3D" id="3.30.200.20">
    <property type="entry name" value="Phosphorylase Kinase, domain 1"/>
    <property type="match status" value="1"/>
</dbReference>
<accession>A0A9Q8QE84</accession>
<dbReference type="RefSeq" id="XP_047841072.1">
    <property type="nucleotide sequence ID" value="XM_047985095.1"/>
</dbReference>
<dbReference type="OrthoDB" id="5598852at2759"/>
<keyword evidence="2" id="KW-1185">Reference proteome</keyword>
<name>A0A9Q8QE84_9HYPO</name>
<dbReference type="SUPFAM" id="SSF56112">
    <property type="entry name" value="Protein kinase-like (PK-like)"/>
    <property type="match status" value="1"/>
</dbReference>
<dbReference type="PANTHER" id="PTHR21310:SF15">
    <property type="entry name" value="AMINOGLYCOSIDE PHOSPHOTRANSFERASE DOMAIN-CONTAINING PROTEIN"/>
    <property type="match status" value="1"/>
</dbReference>
<evidence type="ECO:0000313" key="1">
    <source>
        <dbReference type="EMBL" id="UNI17591.1"/>
    </source>
</evidence>
<dbReference type="Proteomes" id="UP000829364">
    <property type="component" value="Chromosome 3"/>
</dbReference>